<evidence type="ECO:0000256" key="2">
    <source>
        <dbReference type="ARBA" id="ARBA00022614"/>
    </source>
</evidence>
<sequence length="1055" mass="119523">MVLLLDNFMSKCSDTLAGLVMEEATILIGVKGELQTLLEKMRRIQTLLKDAEKRKFDDSSIDRWLSELKDVMYDADDIIDLCRIEGAQLLTDQNPNSKTSPVCYNFPFVFYSCFTSLPLRHEIGNRIKELNSRLNRIYENRKQFKLERFTGPETPQITVVDSRQTSSIVDDVVVGREIEVAANELVERLLAEKVEEKCRLFAVTGMGGIGKTTLAQKIFNHPKIKTYFKLKVWVCVSQTYSETELLKQVIRGAKGSYGDAKSKSELQPFLRDSVVSGKNLFLVLDDVWRADVWVKLLRAPLYDADTSVRVLVTTRYEDVARDMQAARIHPVANLSIGSSWDMLRRRLFTEGQEELANRLKGIGLQIAGNCGGLPLAIKAIAGVLSRKDRTRKAWNDVLMDDAWSISKLSDEHRGALYLSYEDLPSHLKQCFLYFSLYPEDTTLSRRYFTSVWVAEGFVTESQNSLMENLAEEYFNELVNSNLLLAQHFKFQDARSICKMHDLFRSLAIFLSGGETSCGDANAKKNSTTSMKLRRLSVENKKGAAAAEMFDLVAEPEALRTLIASGSDLLLDDERLKRLLRLRVLEIADTRIEEIPDSIKNLVHLRYLDLDGTHITAIPESIEHLTNLQFLNIRACRYLTQLPSGITRLHNLRRLGLFNTPLTFIPKGIEKLQKLNDISGFVVANNESSSKLEELNSLKQLKMLSICNLERAQSGAIILSDLPCLTDLKLYFSENSSEPNTEEQLTVEKLFDELIPPQSLEELKITGFFGCRFPNWMGLSTFESCVPFLTRLEFVDITSCTQLPPLGQLPELRLLTIRNSSEVRKIGPEFLGGGVNSATRIAFPKLELLIIQDMPKLEEWSFGSQVEQNASPRLKLLPCLLELSISDCPLLEQLPSGLKHSAMKSLFIESVNSLKSVDDIPTETEVLQVIYNESLEKICCLPALKRLVVMYCAALSCVEELDSLQELTFFDYNKESLPEWLLTLLQQRVQHTDTNVDFLLQMQCSEKALRGCVEGGAHWELIQQIPRVIAYEDIPFGTGTGYLRYSKQPYVYDTNL</sequence>
<keyword evidence="2" id="KW-0433">Leucine-rich repeat</keyword>
<dbReference type="SUPFAM" id="SSF52058">
    <property type="entry name" value="L domain-like"/>
    <property type="match status" value="1"/>
</dbReference>
<organism evidence="11">
    <name type="scientific">Cymbidium sinense</name>
    <dbReference type="NCBI Taxonomy" id="112615"/>
    <lineage>
        <taxon>Eukaryota</taxon>
        <taxon>Viridiplantae</taxon>
        <taxon>Streptophyta</taxon>
        <taxon>Embryophyta</taxon>
        <taxon>Tracheophyta</taxon>
        <taxon>Spermatophyta</taxon>
        <taxon>Magnoliopsida</taxon>
        <taxon>Liliopsida</taxon>
        <taxon>Asparagales</taxon>
        <taxon>Orchidaceae</taxon>
        <taxon>Epidendroideae</taxon>
        <taxon>Cymbidieae</taxon>
        <taxon>Cymbidiinae</taxon>
        <taxon>Cymbidium</taxon>
    </lineage>
</organism>
<feature type="domain" description="NB-ARC" evidence="7">
    <location>
        <begin position="183"/>
        <end position="348"/>
    </location>
</feature>
<evidence type="ECO:0000259" key="7">
    <source>
        <dbReference type="Pfam" id="PF00931"/>
    </source>
</evidence>
<dbReference type="InterPro" id="IPR058922">
    <property type="entry name" value="WHD_DRP"/>
</dbReference>
<dbReference type="InterPro" id="IPR032675">
    <property type="entry name" value="LRR_dom_sf"/>
</dbReference>
<keyword evidence="4" id="KW-0547">Nucleotide-binding</keyword>
<dbReference type="Pfam" id="PF23559">
    <property type="entry name" value="WHD_DRP"/>
    <property type="match status" value="1"/>
</dbReference>
<evidence type="ECO:0000256" key="5">
    <source>
        <dbReference type="ARBA" id="ARBA00022821"/>
    </source>
</evidence>
<dbReference type="InterPro" id="IPR036388">
    <property type="entry name" value="WH-like_DNA-bd_sf"/>
</dbReference>
<dbReference type="InterPro" id="IPR002182">
    <property type="entry name" value="NB-ARC"/>
</dbReference>
<proteinExistence type="evidence at transcript level"/>
<accession>A0A5B8HWV5</accession>
<dbReference type="Gene3D" id="1.20.5.4130">
    <property type="match status" value="1"/>
</dbReference>
<comment type="similarity">
    <text evidence="1">Belongs to the disease resistance NB-LRR family.</text>
</comment>
<evidence type="ECO:0000256" key="4">
    <source>
        <dbReference type="ARBA" id="ARBA00022741"/>
    </source>
</evidence>
<dbReference type="GO" id="GO:0009626">
    <property type="term" value="P:plant-type hypersensitive response"/>
    <property type="evidence" value="ECO:0007669"/>
    <property type="project" value="UniProtKB-ARBA"/>
</dbReference>
<evidence type="ECO:0000256" key="3">
    <source>
        <dbReference type="ARBA" id="ARBA00022737"/>
    </source>
</evidence>
<dbReference type="Gene3D" id="3.40.50.300">
    <property type="entry name" value="P-loop containing nucleotide triphosphate hydrolases"/>
    <property type="match status" value="1"/>
</dbReference>
<dbReference type="EMBL" id="MK414298">
    <property type="protein sequence ID" value="QDX18310.1"/>
    <property type="molecule type" value="mRNA"/>
</dbReference>
<evidence type="ECO:0000256" key="1">
    <source>
        <dbReference type="ARBA" id="ARBA00008894"/>
    </source>
</evidence>
<dbReference type="AlphaFoldDB" id="A0A5B8HWV5"/>
<dbReference type="Pfam" id="PF23598">
    <property type="entry name" value="LRR_14"/>
    <property type="match status" value="1"/>
</dbReference>
<dbReference type="SUPFAM" id="SSF52540">
    <property type="entry name" value="P-loop containing nucleoside triphosphate hydrolases"/>
    <property type="match status" value="1"/>
</dbReference>
<evidence type="ECO:0000259" key="8">
    <source>
        <dbReference type="Pfam" id="PF18052"/>
    </source>
</evidence>
<dbReference type="InterPro" id="IPR042197">
    <property type="entry name" value="Apaf_helical"/>
</dbReference>
<dbReference type="CDD" id="cd14798">
    <property type="entry name" value="RX-CC_like"/>
    <property type="match status" value="1"/>
</dbReference>
<dbReference type="Pfam" id="PF18052">
    <property type="entry name" value="Rx_N"/>
    <property type="match status" value="1"/>
</dbReference>
<dbReference type="GO" id="GO:0043531">
    <property type="term" value="F:ADP binding"/>
    <property type="evidence" value="ECO:0007669"/>
    <property type="project" value="InterPro"/>
</dbReference>
<dbReference type="Gene3D" id="1.10.10.10">
    <property type="entry name" value="Winged helix-like DNA-binding domain superfamily/Winged helix DNA-binding domain"/>
    <property type="match status" value="1"/>
</dbReference>
<dbReference type="InterPro" id="IPR038005">
    <property type="entry name" value="RX-like_CC"/>
</dbReference>
<dbReference type="Gene3D" id="1.10.8.430">
    <property type="entry name" value="Helical domain of apoptotic protease-activating factors"/>
    <property type="match status" value="1"/>
</dbReference>
<evidence type="ECO:0000259" key="9">
    <source>
        <dbReference type="Pfam" id="PF23559"/>
    </source>
</evidence>
<dbReference type="GO" id="GO:0002758">
    <property type="term" value="P:innate immune response-activating signaling pathway"/>
    <property type="evidence" value="ECO:0007669"/>
    <property type="project" value="UniProtKB-ARBA"/>
</dbReference>
<dbReference type="InterPro" id="IPR041118">
    <property type="entry name" value="Rx_N"/>
</dbReference>
<protein>
    <submittedName>
        <fullName evidence="11">Putative disease resistance protein RGA4 isoform X2</fullName>
    </submittedName>
</protein>
<dbReference type="InterPro" id="IPR027417">
    <property type="entry name" value="P-loop_NTPase"/>
</dbReference>
<feature type="domain" description="Disease resistance protein winged helix" evidence="9">
    <location>
        <begin position="436"/>
        <end position="507"/>
    </location>
</feature>
<dbReference type="GO" id="GO:0005524">
    <property type="term" value="F:ATP binding"/>
    <property type="evidence" value="ECO:0007669"/>
    <property type="project" value="UniProtKB-KW"/>
</dbReference>
<feature type="domain" description="Disease resistance N-terminal" evidence="8">
    <location>
        <begin position="8"/>
        <end position="89"/>
    </location>
</feature>
<keyword evidence="5" id="KW-0611">Plant defense</keyword>
<feature type="domain" description="Disease resistance R13L4/SHOC-2-like LRR" evidence="10">
    <location>
        <begin position="562"/>
        <end position="888"/>
    </location>
</feature>
<evidence type="ECO:0000259" key="10">
    <source>
        <dbReference type="Pfam" id="PF23598"/>
    </source>
</evidence>
<dbReference type="InterPro" id="IPR055414">
    <property type="entry name" value="LRR_R13L4/SHOC2-like"/>
</dbReference>
<evidence type="ECO:0000313" key="11">
    <source>
        <dbReference type="EMBL" id="QDX18310.1"/>
    </source>
</evidence>
<dbReference type="Pfam" id="PF00931">
    <property type="entry name" value="NB-ARC"/>
    <property type="match status" value="1"/>
</dbReference>
<dbReference type="PRINTS" id="PR00364">
    <property type="entry name" value="DISEASERSIST"/>
</dbReference>
<dbReference type="FunFam" id="1.10.10.10:FF:000322">
    <property type="entry name" value="Probable disease resistance protein At1g63360"/>
    <property type="match status" value="1"/>
</dbReference>
<dbReference type="PANTHER" id="PTHR36766:SF70">
    <property type="entry name" value="DISEASE RESISTANCE PROTEIN RGA4"/>
    <property type="match status" value="1"/>
</dbReference>
<dbReference type="PANTHER" id="PTHR36766">
    <property type="entry name" value="PLANT BROAD-SPECTRUM MILDEW RESISTANCE PROTEIN RPW8"/>
    <property type="match status" value="1"/>
</dbReference>
<evidence type="ECO:0000256" key="6">
    <source>
        <dbReference type="ARBA" id="ARBA00022840"/>
    </source>
</evidence>
<dbReference type="SMART" id="SM00369">
    <property type="entry name" value="LRR_TYP"/>
    <property type="match status" value="3"/>
</dbReference>
<dbReference type="Gene3D" id="3.80.10.10">
    <property type="entry name" value="Ribonuclease Inhibitor"/>
    <property type="match status" value="2"/>
</dbReference>
<dbReference type="GO" id="GO:0042742">
    <property type="term" value="P:defense response to bacterium"/>
    <property type="evidence" value="ECO:0007669"/>
    <property type="project" value="UniProtKB-ARBA"/>
</dbReference>
<keyword evidence="3" id="KW-0677">Repeat</keyword>
<name>A0A5B8HWV5_9ASPA</name>
<reference evidence="11" key="1">
    <citation type="journal article" date="2015" name="PLoS ONE">
        <title>Transcriptome Characterization of Cymbidium sinense 'Dharma' Using 454 Pyrosequencing and Its Application in the Identification of Genes Associated with Leaf Color Variation.</title>
        <authorList>
            <person name="Zhu G."/>
            <person name="Yang F."/>
            <person name="Shi S."/>
            <person name="Li D."/>
            <person name="Wang Z."/>
            <person name="Liu H."/>
            <person name="Huang D."/>
            <person name="Wang C."/>
        </authorList>
    </citation>
    <scope>NUCLEOTIDE SEQUENCE</scope>
</reference>
<keyword evidence="6" id="KW-0067">ATP-binding</keyword>
<dbReference type="InterPro" id="IPR003591">
    <property type="entry name" value="Leu-rich_rpt_typical-subtyp"/>
</dbReference>